<dbReference type="Proteomes" id="UP000813876">
    <property type="component" value="Unassembled WGS sequence"/>
</dbReference>
<dbReference type="GeneID" id="57355214"/>
<dbReference type="EMBL" id="WMCP01000028">
    <property type="protein sequence ID" value="MCF2303570.1"/>
    <property type="molecule type" value="Genomic_DNA"/>
</dbReference>
<organism evidence="1 2">
    <name type="scientific">Photobacterium phosphoreum</name>
    <dbReference type="NCBI Taxonomy" id="659"/>
    <lineage>
        <taxon>Bacteria</taxon>
        <taxon>Pseudomonadati</taxon>
        <taxon>Pseudomonadota</taxon>
        <taxon>Gammaproteobacteria</taxon>
        <taxon>Vibrionales</taxon>
        <taxon>Vibrionaceae</taxon>
        <taxon>Photobacterium</taxon>
    </lineage>
</organism>
<proteinExistence type="predicted"/>
<protein>
    <submittedName>
        <fullName evidence="1">Uncharacterized protein</fullName>
    </submittedName>
</protein>
<dbReference type="RefSeq" id="WP_156728339.1">
    <property type="nucleotide sequence ID" value="NZ_CAMQUW010000010.1"/>
</dbReference>
<evidence type="ECO:0000313" key="2">
    <source>
        <dbReference type="Proteomes" id="UP000813876"/>
    </source>
</evidence>
<evidence type="ECO:0000313" key="1">
    <source>
        <dbReference type="EMBL" id="MCF2303570.1"/>
    </source>
</evidence>
<accession>A0AAW4ZT53</accession>
<sequence>MTQQYQNEQHQPPPSLASHDVITDVICIAMAFSSASYFSFRFSNGSL</sequence>
<dbReference type="AlphaFoldDB" id="A0AAW4ZT53"/>
<name>A0AAW4ZT53_PHOPO</name>
<reference evidence="1" key="1">
    <citation type="submission" date="2019-11" db="EMBL/GenBank/DDBJ databases">
        <title>Comparative genomics of photobacteria reveal adaptation to distinct habitats.</title>
        <authorList>
            <person name="Fuertes-Perez S."/>
            <person name="Hilgarth M."/>
            <person name="Vogel R.F."/>
        </authorList>
    </citation>
    <scope>NUCLEOTIDE SEQUENCE</scope>
    <source>
        <strain evidence="1">TMW2.2145</strain>
    </source>
</reference>
<comment type="caution">
    <text evidence="1">The sequence shown here is derived from an EMBL/GenBank/DDBJ whole genome shotgun (WGS) entry which is preliminary data.</text>
</comment>
<gene>
    <name evidence="1" type="ORF">GLP33_17745</name>
</gene>